<evidence type="ECO:0008006" key="4">
    <source>
        <dbReference type="Google" id="ProtNLM"/>
    </source>
</evidence>
<name>A0A0D2NEZ3_GOSRA</name>
<dbReference type="EMBL" id="CM001744">
    <property type="protein sequence ID" value="KJB31302.1"/>
    <property type="molecule type" value="Genomic_DNA"/>
</dbReference>
<keyword evidence="1" id="KW-0472">Membrane</keyword>
<dbReference type="Gramene" id="KJB31302">
    <property type="protein sequence ID" value="KJB31302"/>
    <property type="gene ID" value="B456_005G185100"/>
</dbReference>
<proteinExistence type="predicted"/>
<keyword evidence="3" id="KW-1185">Reference proteome</keyword>
<evidence type="ECO:0000313" key="2">
    <source>
        <dbReference type="EMBL" id="KJB31302.1"/>
    </source>
</evidence>
<evidence type="ECO:0000256" key="1">
    <source>
        <dbReference type="SAM" id="Phobius"/>
    </source>
</evidence>
<reference evidence="2 3" key="1">
    <citation type="journal article" date="2012" name="Nature">
        <title>Repeated polyploidization of Gossypium genomes and the evolution of spinnable cotton fibres.</title>
        <authorList>
            <person name="Paterson A.H."/>
            <person name="Wendel J.F."/>
            <person name="Gundlach H."/>
            <person name="Guo H."/>
            <person name="Jenkins J."/>
            <person name="Jin D."/>
            <person name="Llewellyn D."/>
            <person name="Showmaker K.C."/>
            <person name="Shu S."/>
            <person name="Udall J."/>
            <person name="Yoo M.J."/>
            <person name="Byers R."/>
            <person name="Chen W."/>
            <person name="Doron-Faigenboim A."/>
            <person name="Duke M.V."/>
            <person name="Gong L."/>
            <person name="Grimwood J."/>
            <person name="Grover C."/>
            <person name="Grupp K."/>
            <person name="Hu G."/>
            <person name="Lee T.H."/>
            <person name="Li J."/>
            <person name="Lin L."/>
            <person name="Liu T."/>
            <person name="Marler B.S."/>
            <person name="Page J.T."/>
            <person name="Roberts A.W."/>
            <person name="Romanel E."/>
            <person name="Sanders W.S."/>
            <person name="Szadkowski E."/>
            <person name="Tan X."/>
            <person name="Tang H."/>
            <person name="Xu C."/>
            <person name="Wang J."/>
            <person name="Wang Z."/>
            <person name="Zhang D."/>
            <person name="Zhang L."/>
            <person name="Ashrafi H."/>
            <person name="Bedon F."/>
            <person name="Bowers J.E."/>
            <person name="Brubaker C.L."/>
            <person name="Chee P.W."/>
            <person name="Das S."/>
            <person name="Gingle A.R."/>
            <person name="Haigler C.H."/>
            <person name="Harker D."/>
            <person name="Hoffmann L.V."/>
            <person name="Hovav R."/>
            <person name="Jones D.C."/>
            <person name="Lemke C."/>
            <person name="Mansoor S."/>
            <person name="ur Rahman M."/>
            <person name="Rainville L.N."/>
            <person name="Rambani A."/>
            <person name="Reddy U.K."/>
            <person name="Rong J.K."/>
            <person name="Saranga Y."/>
            <person name="Scheffler B.E."/>
            <person name="Scheffler J.A."/>
            <person name="Stelly D.M."/>
            <person name="Triplett B.A."/>
            <person name="Van Deynze A."/>
            <person name="Vaslin M.F."/>
            <person name="Waghmare V.N."/>
            <person name="Walford S.A."/>
            <person name="Wright R.J."/>
            <person name="Zaki E.A."/>
            <person name="Zhang T."/>
            <person name="Dennis E.S."/>
            <person name="Mayer K.F."/>
            <person name="Peterson D.G."/>
            <person name="Rokhsar D.S."/>
            <person name="Wang X."/>
            <person name="Schmutz J."/>
        </authorList>
    </citation>
    <scope>NUCLEOTIDE SEQUENCE [LARGE SCALE GENOMIC DNA]</scope>
</reference>
<dbReference type="AlphaFoldDB" id="A0A0D2NEZ3"/>
<gene>
    <name evidence="2" type="ORF">B456_005G185100</name>
</gene>
<dbReference type="Proteomes" id="UP000032304">
    <property type="component" value="Chromosome 5"/>
</dbReference>
<evidence type="ECO:0000313" key="3">
    <source>
        <dbReference type="Proteomes" id="UP000032304"/>
    </source>
</evidence>
<keyword evidence="1" id="KW-0812">Transmembrane</keyword>
<protein>
    <recommendedName>
        <fullName evidence="4">Transmembrane protein</fullName>
    </recommendedName>
</protein>
<feature type="transmembrane region" description="Helical" evidence="1">
    <location>
        <begin position="89"/>
        <end position="114"/>
    </location>
</feature>
<organism evidence="2 3">
    <name type="scientific">Gossypium raimondii</name>
    <name type="common">Peruvian cotton</name>
    <name type="synonym">Gossypium klotzschianum subsp. raimondii</name>
    <dbReference type="NCBI Taxonomy" id="29730"/>
    <lineage>
        <taxon>Eukaryota</taxon>
        <taxon>Viridiplantae</taxon>
        <taxon>Streptophyta</taxon>
        <taxon>Embryophyta</taxon>
        <taxon>Tracheophyta</taxon>
        <taxon>Spermatophyta</taxon>
        <taxon>Magnoliopsida</taxon>
        <taxon>eudicotyledons</taxon>
        <taxon>Gunneridae</taxon>
        <taxon>Pentapetalae</taxon>
        <taxon>rosids</taxon>
        <taxon>malvids</taxon>
        <taxon>Malvales</taxon>
        <taxon>Malvaceae</taxon>
        <taxon>Malvoideae</taxon>
        <taxon>Gossypium</taxon>
    </lineage>
</organism>
<dbReference type="OMA" id="CCCIRVF"/>
<keyword evidence="1" id="KW-1133">Transmembrane helix</keyword>
<sequence>MENSNQFKSQILHYSTNIFLNPFLESTISLSVLIVSSFPSPKTNIQKPIICARRSTGRHWSDKSTKLALKLISILASNLKILPQSLDLIVVVFFACCCVGIFVFFSCCCIRVFVGLGLKENEAMK</sequence>
<accession>A0A0D2NEZ3</accession>